<keyword evidence="1" id="KW-0547">Nucleotide-binding</keyword>
<dbReference type="SUPFAM" id="SSF54495">
    <property type="entry name" value="UBC-like"/>
    <property type="match status" value="1"/>
</dbReference>
<evidence type="ECO:0000256" key="1">
    <source>
        <dbReference type="ARBA" id="ARBA00022741"/>
    </source>
</evidence>
<dbReference type="Gene3D" id="3.10.110.10">
    <property type="entry name" value="Ubiquitin Conjugating Enzyme"/>
    <property type="match status" value="1"/>
</dbReference>
<sequence length="160" mass="18114">MSASAKRLLKELASFRKEGNPALEDLAPEHEDNMYVWKAVLRGPEQSPYEKGLWTIRIRVPEAYPLQPPEMHFRTRICHPNIHFDTGEVCLDVLKNQWTPAWTLSSALTAVQAMLSDPEPDSPLNIDAANLVRCREVKGYEALIRYYAVEYAGAPATLHP</sequence>
<organism evidence="5">
    <name type="scientific">Blastobotrys adeninivorans</name>
    <name type="common">Yeast</name>
    <name type="synonym">Arxula adeninivorans</name>
    <dbReference type="NCBI Taxonomy" id="409370"/>
    <lineage>
        <taxon>Eukaryota</taxon>
        <taxon>Fungi</taxon>
        <taxon>Dikarya</taxon>
        <taxon>Ascomycota</taxon>
        <taxon>Saccharomycotina</taxon>
        <taxon>Dipodascomycetes</taxon>
        <taxon>Dipodascales</taxon>
        <taxon>Trichomonascaceae</taxon>
        <taxon>Blastobotrys</taxon>
    </lineage>
</organism>
<dbReference type="CDD" id="cd23812">
    <property type="entry name" value="UBCc_ScPEX4-like"/>
    <property type="match status" value="1"/>
</dbReference>
<dbReference type="InterPro" id="IPR016135">
    <property type="entry name" value="UBQ-conjugating_enzyme/RWD"/>
</dbReference>
<reference evidence="5" key="1">
    <citation type="submission" date="2014-02" db="EMBL/GenBank/DDBJ databases">
        <authorList>
            <person name="Genoscope - CEA"/>
        </authorList>
    </citation>
    <scope>NUCLEOTIDE SEQUENCE</scope>
    <source>
        <strain evidence="5">LS3</strain>
    </source>
</reference>
<evidence type="ECO:0000313" key="5">
    <source>
        <dbReference type="EMBL" id="CDP34194.1"/>
    </source>
</evidence>
<protein>
    <submittedName>
        <fullName evidence="5">ARAD1C06820p</fullName>
    </submittedName>
</protein>
<keyword evidence="3" id="KW-0067">ATP-binding</keyword>
<dbReference type="GO" id="GO:0005524">
    <property type="term" value="F:ATP binding"/>
    <property type="evidence" value="ECO:0007669"/>
    <property type="project" value="UniProtKB-KW"/>
</dbReference>
<dbReference type="Pfam" id="PF00179">
    <property type="entry name" value="UQ_con"/>
    <property type="match status" value="1"/>
</dbReference>
<dbReference type="InterPro" id="IPR050113">
    <property type="entry name" value="Ub_conjugating_enzyme"/>
</dbReference>
<keyword evidence="2" id="KW-0833">Ubl conjugation pathway</keyword>
<accession>A0A060T0E6</accession>
<dbReference type="EMBL" id="HG937693">
    <property type="protein sequence ID" value="CDP34194.1"/>
    <property type="molecule type" value="Genomic_DNA"/>
</dbReference>
<feature type="domain" description="UBC core" evidence="4">
    <location>
        <begin position="3"/>
        <end position="153"/>
    </location>
</feature>
<evidence type="ECO:0000259" key="4">
    <source>
        <dbReference type="PROSITE" id="PS50127"/>
    </source>
</evidence>
<dbReference type="InterPro" id="IPR000608">
    <property type="entry name" value="UBC"/>
</dbReference>
<dbReference type="PhylomeDB" id="A0A060T0E6"/>
<dbReference type="SMART" id="SM00212">
    <property type="entry name" value="UBCc"/>
    <property type="match status" value="1"/>
</dbReference>
<dbReference type="PANTHER" id="PTHR24067">
    <property type="entry name" value="UBIQUITIN-CONJUGATING ENZYME E2"/>
    <property type="match status" value="1"/>
</dbReference>
<gene>
    <name evidence="5" type="ORF">GNLVRS02_ARAD1C06820g</name>
</gene>
<reference evidence="5" key="2">
    <citation type="submission" date="2014-06" db="EMBL/GenBank/DDBJ databases">
        <title>The complete genome of Blastobotrys (Arxula) adeninivorans LS3 - a yeast of biotechnological interest.</title>
        <authorList>
            <person name="Kunze G."/>
            <person name="Gaillardin C."/>
            <person name="Czernicka M."/>
            <person name="Durrens P."/>
            <person name="Martin T."/>
            <person name="Boer E."/>
            <person name="Gabaldon T."/>
            <person name="Cruz J."/>
            <person name="Talla E."/>
            <person name="Marck C."/>
            <person name="Goffeau A."/>
            <person name="Barbe V."/>
            <person name="Baret P."/>
            <person name="Baronian K."/>
            <person name="Beier S."/>
            <person name="Bleykasten C."/>
            <person name="Bode R."/>
            <person name="Casaregola S."/>
            <person name="Despons L."/>
            <person name="Fairhead C."/>
            <person name="Giersberg M."/>
            <person name="Gierski P."/>
            <person name="Hahnel U."/>
            <person name="Hartmann A."/>
            <person name="Jankowska D."/>
            <person name="Jubin C."/>
            <person name="Jung P."/>
            <person name="Lafontaine I."/>
            <person name="Leh-Louis V."/>
            <person name="Lemaire M."/>
            <person name="Marcet-Houben M."/>
            <person name="Mascher M."/>
            <person name="Morel G."/>
            <person name="Richard G.-F."/>
            <person name="Riechen J."/>
            <person name="Sacerdot C."/>
            <person name="Sarkar A."/>
            <person name="Savel G."/>
            <person name="Schacherer J."/>
            <person name="Sherman D."/>
            <person name="Straub M.-L."/>
            <person name="Stein N."/>
            <person name="Thierry A."/>
            <person name="Trautwein-Schult A."/>
            <person name="Westhof E."/>
            <person name="Worch S."/>
            <person name="Dujon B."/>
            <person name="Souciet J.-L."/>
            <person name="Wincker P."/>
            <person name="Scholz U."/>
            <person name="Neuveglise N."/>
        </authorList>
    </citation>
    <scope>NUCLEOTIDE SEQUENCE</scope>
    <source>
        <strain evidence="5">LS3</strain>
    </source>
</reference>
<proteinExistence type="predicted"/>
<evidence type="ECO:0000256" key="2">
    <source>
        <dbReference type="ARBA" id="ARBA00022786"/>
    </source>
</evidence>
<dbReference type="AlphaFoldDB" id="A0A060T0E6"/>
<evidence type="ECO:0000256" key="3">
    <source>
        <dbReference type="ARBA" id="ARBA00022840"/>
    </source>
</evidence>
<dbReference type="PROSITE" id="PS50127">
    <property type="entry name" value="UBC_2"/>
    <property type="match status" value="1"/>
</dbReference>
<name>A0A060T0E6_BLAAD</name>